<proteinExistence type="predicted"/>
<gene>
    <name evidence="3" type="ORF">LIER_43453</name>
</gene>
<dbReference type="AlphaFoldDB" id="A0AAV3Q5Z2"/>
<dbReference type="PANTHER" id="PTHR33735">
    <property type="entry name" value="EXPRESSED PROTEIN"/>
    <property type="match status" value="1"/>
</dbReference>
<evidence type="ECO:0000256" key="1">
    <source>
        <dbReference type="SAM" id="Coils"/>
    </source>
</evidence>
<dbReference type="Proteomes" id="UP001454036">
    <property type="component" value="Unassembled WGS sequence"/>
</dbReference>
<comment type="caution">
    <text evidence="3">The sequence shown here is derived from an EMBL/GenBank/DDBJ whole genome shotgun (WGS) entry which is preliminary data.</text>
</comment>
<name>A0AAV3Q5Z2_LITER</name>
<dbReference type="PANTHER" id="PTHR33735:SF23">
    <property type="entry name" value="PTERIN-BINDING DOMAIN-CONTAINING PROTEIN"/>
    <property type="match status" value="1"/>
</dbReference>
<keyword evidence="4" id="KW-1185">Reference proteome</keyword>
<accession>A0AAV3Q5Z2</accession>
<dbReference type="EMBL" id="BAABME010035300">
    <property type="protein sequence ID" value="GAA0158567.1"/>
    <property type="molecule type" value="Genomic_DNA"/>
</dbReference>
<feature type="compositionally biased region" description="Polar residues" evidence="2">
    <location>
        <begin position="46"/>
        <end position="59"/>
    </location>
</feature>
<organism evidence="3 4">
    <name type="scientific">Lithospermum erythrorhizon</name>
    <name type="common">Purple gromwell</name>
    <name type="synonym">Lithospermum officinale var. erythrorhizon</name>
    <dbReference type="NCBI Taxonomy" id="34254"/>
    <lineage>
        <taxon>Eukaryota</taxon>
        <taxon>Viridiplantae</taxon>
        <taxon>Streptophyta</taxon>
        <taxon>Embryophyta</taxon>
        <taxon>Tracheophyta</taxon>
        <taxon>Spermatophyta</taxon>
        <taxon>Magnoliopsida</taxon>
        <taxon>eudicotyledons</taxon>
        <taxon>Gunneridae</taxon>
        <taxon>Pentapetalae</taxon>
        <taxon>asterids</taxon>
        <taxon>lamiids</taxon>
        <taxon>Boraginales</taxon>
        <taxon>Boraginaceae</taxon>
        <taxon>Boraginoideae</taxon>
        <taxon>Lithospermeae</taxon>
        <taxon>Lithospermum</taxon>
    </lineage>
</organism>
<sequence length="180" mass="20070">MQTTIFSSTNLSFHVHENHEIFQPKQLTHVLNLSSKHGPPRIMCSSEHNNQSNGPQSKASGWKKWAAGIVLSVAIPSMGHKYGPLLVLKNKIDTALKTAETMTEAIEDVAEEAEKFMEEIESKLPQDSKLKEALDSMEALAHEAEEEAKTAQKLIHQVEDIEKDIETTLLQSAISQKKKD</sequence>
<feature type="coiled-coil region" evidence="1">
    <location>
        <begin position="99"/>
        <end position="171"/>
    </location>
</feature>
<evidence type="ECO:0000313" key="4">
    <source>
        <dbReference type="Proteomes" id="UP001454036"/>
    </source>
</evidence>
<feature type="region of interest" description="Disordered" evidence="2">
    <location>
        <begin position="38"/>
        <end position="59"/>
    </location>
</feature>
<reference evidence="3 4" key="1">
    <citation type="submission" date="2024-01" db="EMBL/GenBank/DDBJ databases">
        <title>The complete chloroplast genome sequence of Lithospermum erythrorhizon: insights into the phylogenetic relationship among Boraginaceae species and the maternal lineages of purple gromwells.</title>
        <authorList>
            <person name="Okada T."/>
            <person name="Watanabe K."/>
        </authorList>
    </citation>
    <scope>NUCLEOTIDE SEQUENCE [LARGE SCALE GENOMIC DNA]</scope>
</reference>
<evidence type="ECO:0000313" key="3">
    <source>
        <dbReference type="EMBL" id="GAA0158567.1"/>
    </source>
</evidence>
<evidence type="ECO:0000256" key="2">
    <source>
        <dbReference type="SAM" id="MobiDB-lite"/>
    </source>
</evidence>
<protein>
    <submittedName>
        <fullName evidence="3">Uncharacterized protein</fullName>
    </submittedName>
</protein>
<keyword evidence="1" id="KW-0175">Coiled coil</keyword>